<evidence type="ECO:0000313" key="2">
    <source>
        <dbReference type="EMBL" id="RVE59376.1"/>
    </source>
</evidence>
<dbReference type="AlphaFoldDB" id="A0A3S2LR60"/>
<accession>A0A3S2LR60</accession>
<feature type="compositionally biased region" description="Basic and acidic residues" evidence="1">
    <location>
        <begin position="213"/>
        <end position="225"/>
    </location>
</feature>
<feature type="region of interest" description="Disordered" evidence="1">
    <location>
        <begin position="1"/>
        <end position="25"/>
    </location>
</feature>
<protein>
    <submittedName>
        <fullName evidence="2">Uncharacterized protein</fullName>
    </submittedName>
</protein>
<reference evidence="2 3" key="1">
    <citation type="submission" date="2018-11" db="EMBL/GenBank/DDBJ databases">
        <authorList>
            <person name="Lopez-Roques C."/>
            <person name="Donnadieu C."/>
            <person name="Bouchez O."/>
            <person name="Klopp C."/>
            <person name="Cabau C."/>
            <person name="Zahm M."/>
        </authorList>
    </citation>
    <scope>NUCLEOTIDE SEQUENCE [LARGE SCALE GENOMIC DNA]</scope>
    <source>
        <strain evidence="2">RS831</strain>
        <tissue evidence="2">Whole body</tissue>
    </source>
</reference>
<feature type="region of interest" description="Disordered" evidence="1">
    <location>
        <begin position="157"/>
        <end position="240"/>
    </location>
</feature>
<proteinExistence type="predicted"/>
<dbReference type="Proteomes" id="UP000283210">
    <property type="component" value="Chromosome 19"/>
</dbReference>
<evidence type="ECO:0000313" key="3">
    <source>
        <dbReference type="Proteomes" id="UP000283210"/>
    </source>
</evidence>
<name>A0A3S2LR60_ORYJA</name>
<reference evidence="2 3" key="2">
    <citation type="submission" date="2019-01" db="EMBL/GenBank/DDBJ databases">
        <title>A chromosome length genome reference of the Java medaka (oryzias javanicus).</title>
        <authorList>
            <person name="Herpin A."/>
            <person name="Takehana Y."/>
            <person name="Naruse K."/>
            <person name="Ansai S."/>
            <person name="Kawaguchi M."/>
        </authorList>
    </citation>
    <scope>NUCLEOTIDE SEQUENCE [LARGE SCALE GENOMIC DNA]</scope>
    <source>
        <strain evidence="2">RS831</strain>
        <tissue evidence="2">Whole body</tissue>
    </source>
</reference>
<evidence type="ECO:0000256" key="1">
    <source>
        <dbReference type="SAM" id="MobiDB-lite"/>
    </source>
</evidence>
<feature type="region of interest" description="Disordered" evidence="1">
    <location>
        <begin position="119"/>
        <end position="138"/>
    </location>
</feature>
<organism evidence="2 3">
    <name type="scientific">Oryzias javanicus</name>
    <name type="common">Javanese ricefish</name>
    <name type="synonym">Aplocheilus javanicus</name>
    <dbReference type="NCBI Taxonomy" id="123683"/>
    <lineage>
        <taxon>Eukaryota</taxon>
        <taxon>Metazoa</taxon>
        <taxon>Chordata</taxon>
        <taxon>Craniata</taxon>
        <taxon>Vertebrata</taxon>
        <taxon>Euteleostomi</taxon>
        <taxon>Actinopterygii</taxon>
        <taxon>Neopterygii</taxon>
        <taxon>Teleostei</taxon>
        <taxon>Neoteleostei</taxon>
        <taxon>Acanthomorphata</taxon>
        <taxon>Ovalentaria</taxon>
        <taxon>Atherinomorphae</taxon>
        <taxon>Beloniformes</taxon>
        <taxon>Adrianichthyidae</taxon>
        <taxon>Oryziinae</taxon>
        <taxon>Oryzias</taxon>
    </lineage>
</organism>
<keyword evidence="3" id="KW-1185">Reference proteome</keyword>
<dbReference type="EMBL" id="CM012455">
    <property type="protein sequence ID" value="RVE59376.1"/>
    <property type="molecule type" value="Genomic_DNA"/>
</dbReference>
<gene>
    <name evidence="2" type="ORF">OJAV_G00187790</name>
</gene>
<feature type="compositionally biased region" description="Polar residues" evidence="1">
    <location>
        <begin position="176"/>
        <end position="186"/>
    </location>
</feature>
<sequence>MEGSRKPIVNPGITPTKGQPPIPAPSWLKAPIPAVSRTCPDTSSELLRVMSLSTNGKARETQADAHRIQTDDFFDEFLGEVETQNHGENPAVFTGPVSVDAPPGTAPKQGKLSIRKTFHQDQSVRPPGFPNRSKAPAAGFRPKSVAAAAITGVPREAVGQTQQRPRPQPNPQPQPLTSASQTTLQPVNERPAPGNPQPISEVQAGESQSERPAGPEKHADSELRHRVPTTKAAPKKRKRETVDVALKKIHRRLYTTTPEDNEARGVSEDPACVELLRRRLYLARMMTRTLMMIAEFSQNM</sequence>